<keyword evidence="3" id="KW-1185">Reference proteome</keyword>
<organism evidence="2 3">
    <name type="scientific">Brassica oleracea var. oleracea</name>
    <dbReference type="NCBI Taxonomy" id="109376"/>
    <lineage>
        <taxon>Eukaryota</taxon>
        <taxon>Viridiplantae</taxon>
        <taxon>Streptophyta</taxon>
        <taxon>Embryophyta</taxon>
        <taxon>Tracheophyta</taxon>
        <taxon>Spermatophyta</taxon>
        <taxon>Magnoliopsida</taxon>
        <taxon>eudicotyledons</taxon>
        <taxon>Gunneridae</taxon>
        <taxon>Pentapetalae</taxon>
        <taxon>rosids</taxon>
        <taxon>malvids</taxon>
        <taxon>Brassicales</taxon>
        <taxon>Brassicaceae</taxon>
        <taxon>Brassiceae</taxon>
        <taxon>Brassica</taxon>
    </lineage>
</organism>
<reference evidence="2" key="2">
    <citation type="submission" date="2015-03" db="UniProtKB">
        <authorList>
            <consortium name="EnsemblPlants"/>
        </authorList>
    </citation>
    <scope>IDENTIFICATION</scope>
</reference>
<dbReference type="Pfam" id="PF03171">
    <property type="entry name" value="2OG-FeII_Oxy"/>
    <property type="match status" value="1"/>
</dbReference>
<feature type="domain" description="Isopenicillin N synthase-like Fe(2+) 2OG dioxygenase" evidence="1">
    <location>
        <begin position="85"/>
        <end position="154"/>
    </location>
</feature>
<proteinExistence type="predicted"/>
<dbReference type="InterPro" id="IPR050231">
    <property type="entry name" value="Iron_ascorbate_oxido_reductase"/>
</dbReference>
<dbReference type="eggNOG" id="KOG0143">
    <property type="taxonomic scope" value="Eukaryota"/>
</dbReference>
<dbReference type="HOGENOM" id="CLU_1637760_0_0_1"/>
<dbReference type="PANTHER" id="PTHR47990">
    <property type="entry name" value="2-OXOGLUTARATE (2OG) AND FE(II)-DEPENDENT OXYGENASE SUPERFAMILY PROTEIN-RELATED"/>
    <property type="match status" value="1"/>
</dbReference>
<dbReference type="Gramene" id="Bo6g030800.1">
    <property type="protein sequence ID" value="Bo6g030800.1"/>
    <property type="gene ID" value="Bo6g030800"/>
</dbReference>
<dbReference type="Proteomes" id="UP000032141">
    <property type="component" value="Chromosome C6"/>
</dbReference>
<accession>A0A0D3CQI2</accession>
<dbReference type="SUPFAM" id="SSF51197">
    <property type="entry name" value="Clavaminate synthase-like"/>
    <property type="match status" value="1"/>
</dbReference>
<dbReference type="Gene3D" id="2.60.120.330">
    <property type="entry name" value="B-lactam Antibiotic, Isopenicillin N Synthase, Chain"/>
    <property type="match status" value="1"/>
</dbReference>
<dbReference type="InterPro" id="IPR027443">
    <property type="entry name" value="IPNS-like_sf"/>
</dbReference>
<dbReference type="OMA" id="FCVRRAS"/>
<evidence type="ECO:0000313" key="2">
    <source>
        <dbReference type="EnsemblPlants" id="Bo6g030800.1"/>
    </source>
</evidence>
<dbReference type="AlphaFoldDB" id="A0A0D3CQI2"/>
<name>A0A0D3CQI2_BRAOL</name>
<evidence type="ECO:0000259" key="1">
    <source>
        <dbReference type="Pfam" id="PF03171"/>
    </source>
</evidence>
<evidence type="ECO:0000313" key="3">
    <source>
        <dbReference type="Proteomes" id="UP000032141"/>
    </source>
</evidence>
<sequence length="162" mass="18532">MVSLETTPALQLPVIDFTSPNLKPGTVEWDSVRGDVRRALEDEAVMSFAKKVSELDFMTRRMIMECFGVNENYIEKHLNSTKCLVRMMKYQGVEEKEEELGMEAHTDRNMLTILCQNDVKDGLEVRTSDDKQWIKANPSQDSSFIVLGGATLHVRSKPRFLF</sequence>
<protein>
    <recommendedName>
        <fullName evidence="1">Isopenicillin N synthase-like Fe(2+) 2OG dioxygenase domain-containing protein</fullName>
    </recommendedName>
</protein>
<dbReference type="EnsemblPlants" id="Bo6g030800.1">
    <property type="protein sequence ID" value="Bo6g030800.1"/>
    <property type="gene ID" value="Bo6g030800"/>
</dbReference>
<dbReference type="InterPro" id="IPR044861">
    <property type="entry name" value="IPNS-like_FE2OG_OXY"/>
</dbReference>
<reference evidence="2 3" key="1">
    <citation type="journal article" date="2014" name="Genome Biol.">
        <title>Transcriptome and methylome profiling reveals relics of genome dominance in the mesopolyploid Brassica oleracea.</title>
        <authorList>
            <person name="Parkin I.A."/>
            <person name="Koh C."/>
            <person name="Tang H."/>
            <person name="Robinson S.J."/>
            <person name="Kagale S."/>
            <person name="Clarke W.E."/>
            <person name="Town C.D."/>
            <person name="Nixon J."/>
            <person name="Krishnakumar V."/>
            <person name="Bidwell S.L."/>
            <person name="Denoeud F."/>
            <person name="Belcram H."/>
            <person name="Links M.G."/>
            <person name="Just J."/>
            <person name="Clarke C."/>
            <person name="Bender T."/>
            <person name="Huebert T."/>
            <person name="Mason A.S."/>
            <person name="Pires J.C."/>
            <person name="Barker G."/>
            <person name="Moore J."/>
            <person name="Walley P.G."/>
            <person name="Manoli S."/>
            <person name="Batley J."/>
            <person name="Edwards D."/>
            <person name="Nelson M.N."/>
            <person name="Wang X."/>
            <person name="Paterson A.H."/>
            <person name="King G."/>
            <person name="Bancroft I."/>
            <person name="Chalhoub B."/>
            <person name="Sharpe A.G."/>
        </authorList>
    </citation>
    <scope>NUCLEOTIDE SEQUENCE</scope>
    <source>
        <strain evidence="2 3">cv. TO1000</strain>
    </source>
</reference>